<evidence type="ECO:0000256" key="1">
    <source>
        <dbReference type="SAM" id="MobiDB-lite"/>
    </source>
</evidence>
<keyword evidence="3" id="KW-1185">Reference proteome</keyword>
<sequence>MPVAVMAESSFSFRKLLDQCENQELEAPGGIATPPVYGQLLALYLLYNDICHPEASLRPGLSGIYLHHRRRFRSLCWTSRGRGCERYPRTRMAGRLRHEDGHAQKARACPRSTHPQ</sequence>
<reference evidence="2" key="1">
    <citation type="submission" date="2019-08" db="EMBL/GenBank/DDBJ databases">
        <title>Phocoena sinus (Vaquita) genome, mPhoSin1, primary haplotype.</title>
        <authorList>
            <person name="Morin P."/>
            <person name="Mountcastle J."/>
            <person name="Fungtammasan C."/>
            <person name="Rhie A."/>
            <person name="Rojas-Bracho L."/>
            <person name="Smith C.R."/>
            <person name="Taylor B.L."/>
            <person name="Gulland F.M.D."/>
            <person name="Musser W."/>
            <person name="Houck M."/>
            <person name="Haase B."/>
            <person name="Paez S."/>
            <person name="Howe K."/>
            <person name="Torrance J."/>
            <person name="Formenti G."/>
            <person name="Phillippy A."/>
            <person name="Ryder O."/>
            <person name="Jarvis E.D."/>
            <person name="Fedrigo O."/>
        </authorList>
    </citation>
    <scope>NUCLEOTIDE SEQUENCE [LARGE SCALE GENOMIC DNA]</scope>
</reference>
<name>A0A8C9B7D2_PHOSS</name>
<evidence type="ECO:0000313" key="2">
    <source>
        <dbReference type="Ensembl" id="ENSPSNP00000004324.1"/>
    </source>
</evidence>
<feature type="region of interest" description="Disordered" evidence="1">
    <location>
        <begin position="95"/>
        <end position="116"/>
    </location>
</feature>
<dbReference type="Proteomes" id="UP000694554">
    <property type="component" value="Chromosome 7"/>
</dbReference>
<evidence type="ECO:0000313" key="3">
    <source>
        <dbReference type="Proteomes" id="UP000694554"/>
    </source>
</evidence>
<protein>
    <submittedName>
        <fullName evidence="2">COP9 signalosome subunit 8</fullName>
    </submittedName>
</protein>
<reference evidence="2" key="2">
    <citation type="submission" date="2025-08" db="UniProtKB">
        <authorList>
            <consortium name="Ensembl"/>
        </authorList>
    </citation>
    <scope>IDENTIFICATION</scope>
</reference>
<proteinExistence type="predicted"/>
<dbReference type="GeneTree" id="ENSGT00390000000977"/>
<dbReference type="AlphaFoldDB" id="A0A8C9B7D2"/>
<gene>
    <name evidence="2" type="primary">COPS8</name>
</gene>
<organism evidence="2 3">
    <name type="scientific">Phocoena sinus</name>
    <name type="common">Vaquita</name>
    <dbReference type="NCBI Taxonomy" id="42100"/>
    <lineage>
        <taxon>Eukaryota</taxon>
        <taxon>Metazoa</taxon>
        <taxon>Chordata</taxon>
        <taxon>Craniata</taxon>
        <taxon>Vertebrata</taxon>
        <taxon>Euteleostomi</taxon>
        <taxon>Mammalia</taxon>
        <taxon>Eutheria</taxon>
        <taxon>Laurasiatheria</taxon>
        <taxon>Artiodactyla</taxon>
        <taxon>Whippomorpha</taxon>
        <taxon>Cetacea</taxon>
        <taxon>Odontoceti</taxon>
        <taxon>Phocoenidae</taxon>
        <taxon>Phocoena</taxon>
    </lineage>
</organism>
<accession>A0A8C9B7D2</accession>
<dbReference type="Ensembl" id="ENSPSNT00000004929.1">
    <property type="protein sequence ID" value="ENSPSNP00000004324.1"/>
    <property type="gene ID" value="ENSPSNG00000003210.1"/>
</dbReference>
<reference evidence="2" key="3">
    <citation type="submission" date="2025-09" db="UniProtKB">
        <authorList>
            <consortium name="Ensembl"/>
        </authorList>
    </citation>
    <scope>IDENTIFICATION</scope>
</reference>